<accession>A0AAV2PUD1</accession>
<dbReference type="Pfam" id="PF00059">
    <property type="entry name" value="Lectin_C"/>
    <property type="match status" value="1"/>
</dbReference>
<evidence type="ECO:0000259" key="2">
    <source>
        <dbReference type="PROSITE" id="PS50041"/>
    </source>
</evidence>
<dbReference type="SMART" id="SM00034">
    <property type="entry name" value="CLECT"/>
    <property type="match status" value="2"/>
</dbReference>
<dbReference type="PANTHER" id="PTHR45710:SF26">
    <property type="entry name" value="RH26557P"/>
    <property type="match status" value="1"/>
</dbReference>
<dbReference type="PANTHER" id="PTHR45710">
    <property type="entry name" value="C-TYPE LECTIN DOMAIN-CONTAINING PROTEIN 180"/>
    <property type="match status" value="1"/>
</dbReference>
<dbReference type="CDD" id="cd00037">
    <property type="entry name" value="CLECT"/>
    <property type="match status" value="2"/>
</dbReference>
<keyword evidence="4" id="KW-1185">Reference proteome</keyword>
<dbReference type="SUPFAM" id="SSF56436">
    <property type="entry name" value="C-type lectin-like"/>
    <property type="match status" value="2"/>
</dbReference>
<dbReference type="InterPro" id="IPR016186">
    <property type="entry name" value="C-type_lectin-like/link_sf"/>
</dbReference>
<organism evidence="3 4">
    <name type="scientific">Meganyctiphanes norvegica</name>
    <name type="common">Northern krill</name>
    <name type="synonym">Thysanopoda norvegica</name>
    <dbReference type="NCBI Taxonomy" id="48144"/>
    <lineage>
        <taxon>Eukaryota</taxon>
        <taxon>Metazoa</taxon>
        <taxon>Ecdysozoa</taxon>
        <taxon>Arthropoda</taxon>
        <taxon>Crustacea</taxon>
        <taxon>Multicrustacea</taxon>
        <taxon>Malacostraca</taxon>
        <taxon>Eumalacostraca</taxon>
        <taxon>Eucarida</taxon>
        <taxon>Euphausiacea</taxon>
        <taxon>Euphausiidae</taxon>
        <taxon>Meganyctiphanes</taxon>
    </lineage>
</organism>
<feature type="domain" description="C-type lectin" evidence="2">
    <location>
        <begin position="27"/>
        <end position="153"/>
    </location>
</feature>
<dbReference type="EMBL" id="CAXKWB010001200">
    <property type="protein sequence ID" value="CAL4063644.1"/>
    <property type="molecule type" value="Genomic_DNA"/>
</dbReference>
<keyword evidence="1" id="KW-0732">Signal</keyword>
<dbReference type="Gene3D" id="3.10.100.10">
    <property type="entry name" value="Mannose-Binding Protein A, subunit A"/>
    <property type="match status" value="2"/>
</dbReference>
<proteinExistence type="predicted"/>
<dbReference type="InterPro" id="IPR016187">
    <property type="entry name" value="CTDL_fold"/>
</dbReference>
<evidence type="ECO:0000313" key="3">
    <source>
        <dbReference type="EMBL" id="CAL4063644.1"/>
    </source>
</evidence>
<dbReference type="AlphaFoldDB" id="A0AAV2PUD1"/>
<evidence type="ECO:0000313" key="4">
    <source>
        <dbReference type="Proteomes" id="UP001497623"/>
    </source>
</evidence>
<dbReference type="Proteomes" id="UP001497623">
    <property type="component" value="Unassembled WGS sequence"/>
</dbReference>
<protein>
    <recommendedName>
        <fullName evidence="2">C-type lectin domain-containing protein</fullName>
    </recommendedName>
</protein>
<gene>
    <name evidence="3" type="ORF">MNOR_LOCUS3499</name>
</gene>
<dbReference type="InterPro" id="IPR001304">
    <property type="entry name" value="C-type_lectin-like"/>
</dbReference>
<name>A0AAV2PUD1_MEGNR</name>
<dbReference type="PROSITE" id="PS50041">
    <property type="entry name" value="C_TYPE_LECTIN_2"/>
    <property type="match status" value="2"/>
</dbReference>
<feature type="signal peptide" evidence="1">
    <location>
        <begin position="1"/>
        <end position="17"/>
    </location>
</feature>
<feature type="chain" id="PRO_5043954466" description="C-type lectin domain-containing protein" evidence="1">
    <location>
        <begin position="18"/>
        <end position="311"/>
    </location>
</feature>
<comment type="caution">
    <text evidence="3">The sequence shown here is derived from an EMBL/GenBank/DDBJ whole genome shotgun (WGS) entry which is preliminary data.</text>
</comment>
<evidence type="ECO:0000256" key="1">
    <source>
        <dbReference type="SAM" id="SignalP"/>
    </source>
</evidence>
<reference evidence="3 4" key="1">
    <citation type="submission" date="2024-05" db="EMBL/GenBank/DDBJ databases">
        <authorList>
            <person name="Wallberg A."/>
        </authorList>
    </citation>
    <scope>NUCLEOTIDE SEQUENCE [LARGE SCALE GENOMIC DNA]</scope>
</reference>
<feature type="domain" description="C-type lectin" evidence="2">
    <location>
        <begin position="179"/>
        <end position="302"/>
    </location>
</feature>
<sequence>MLLSVVVGSLVIAVVAGQGCPPPFMEAGGTCLYMGEDAMTWGDARDYCTSLAAQTTGTTSHLATFPTCDEFALATYWLNINSSPDSDLWVGAVKASAPNNWLWVTLEDLQTGVPMWSYKEGHDDGEDCASMSKNFRHKLSCAGCEELKKPMCQVKPMLPPPPPAVRETKVECHGHHTQVGDHCYEFSDKEEHFDHFYEECSKDDKQPFYPETCEEFTHMAHHLETMNDQRSYWVGAEDVSGFHDWTWSDGENIPGGAPYWAYDQPTHEATEAPRKYCGVMDPAQRYYLSEDDREGRHAYICKVSPRDGPSY</sequence>
<dbReference type="InterPro" id="IPR050828">
    <property type="entry name" value="C-type_lectin/matrix_domain"/>
</dbReference>